<dbReference type="AlphaFoldDB" id="A0ABD3NDC0"/>
<dbReference type="InterPro" id="IPR018108">
    <property type="entry name" value="MCP_transmembrane"/>
</dbReference>
<dbReference type="Pfam" id="PF00153">
    <property type="entry name" value="Mito_carr"/>
    <property type="match status" value="1"/>
</dbReference>
<dbReference type="InterPro" id="IPR023395">
    <property type="entry name" value="MCP_dom_sf"/>
</dbReference>
<evidence type="ECO:0000256" key="3">
    <source>
        <dbReference type="ARBA" id="ARBA00023136"/>
    </source>
</evidence>
<organism evidence="5 6">
    <name type="scientific">Stephanodiscus triporus</name>
    <dbReference type="NCBI Taxonomy" id="2934178"/>
    <lineage>
        <taxon>Eukaryota</taxon>
        <taxon>Sar</taxon>
        <taxon>Stramenopiles</taxon>
        <taxon>Ochrophyta</taxon>
        <taxon>Bacillariophyta</taxon>
        <taxon>Coscinodiscophyceae</taxon>
        <taxon>Thalassiosirophycidae</taxon>
        <taxon>Stephanodiscales</taxon>
        <taxon>Stephanodiscaceae</taxon>
        <taxon>Stephanodiscus</taxon>
    </lineage>
</organism>
<keyword evidence="2" id="KW-0812">Transmembrane</keyword>
<dbReference type="GO" id="GO:0016020">
    <property type="term" value="C:membrane"/>
    <property type="evidence" value="ECO:0007669"/>
    <property type="project" value="UniProtKB-SubCell"/>
</dbReference>
<dbReference type="EMBL" id="JALLAZ020001517">
    <property type="protein sequence ID" value="KAL3773639.1"/>
    <property type="molecule type" value="Genomic_DNA"/>
</dbReference>
<evidence type="ECO:0000313" key="6">
    <source>
        <dbReference type="Proteomes" id="UP001530315"/>
    </source>
</evidence>
<dbReference type="Proteomes" id="UP001530315">
    <property type="component" value="Unassembled WGS sequence"/>
</dbReference>
<proteinExistence type="predicted"/>
<dbReference type="Gene3D" id="1.50.40.10">
    <property type="entry name" value="Mitochondrial carrier domain"/>
    <property type="match status" value="1"/>
</dbReference>
<keyword evidence="6" id="KW-1185">Reference proteome</keyword>
<evidence type="ECO:0000256" key="1">
    <source>
        <dbReference type="ARBA" id="ARBA00004141"/>
    </source>
</evidence>
<comment type="subcellular location">
    <subcellularLocation>
        <location evidence="1">Membrane</location>
        <topology evidence="1">Multi-pass membrane protein</topology>
    </subcellularLocation>
</comment>
<comment type="caution">
    <text evidence="5">The sequence shown here is derived from an EMBL/GenBank/DDBJ whole genome shotgun (WGS) entry which is preliminary data.</text>
</comment>
<sequence>MSPLSFAHHCLVGSFAGVMEHTLLYPLDTVKTCWQSQVLSWAAGVGGTGTGGGGGGGCGIFPGGGSSMAMMTATMATGGGNHHGLVAHHHNHRGIWSTMKHLIHQGRHHHHHHRIRPPPSSQQQVHALAAGAMAVPNVVDLTNPAMTVAIRGGGLSSSRAAASPPLPGRRAGGGAAASSQAVECGGECNDWRHFRSRDDTIVERGGLCGGGGDDNDVGGRPVSIGEMTAMDATAVSARMRL</sequence>
<keyword evidence="3" id="KW-0472">Membrane</keyword>
<dbReference type="SUPFAM" id="SSF103506">
    <property type="entry name" value="Mitochondrial carrier"/>
    <property type="match status" value="1"/>
</dbReference>
<evidence type="ECO:0000256" key="2">
    <source>
        <dbReference type="ARBA" id="ARBA00022692"/>
    </source>
</evidence>
<protein>
    <submittedName>
        <fullName evidence="5">Uncharacterized protein</fullName>
    </submittedName>
</protein>
<evidence type="ECO:0000313" key="5">
    <source>
        <dbReference type="EMBL" id="KAL3773639.1"/>
    </source>
</evidence>
<feature type="region of interest" description="Disordered" evidence="4">
    <location>
        <begin position="155"/>
        <end position="175"/>
    </location>
</feature>
<name>A0ABD3NDC0_9STRA</name>
<gene>
    <name evidence="5" type="ORF">ACHAW5_009878</name>
</gene>
<reference evidence="5 6" key="1">
    <citation type="submission" date="2024-10" db="EMBL/GenBank/DDBJ databases">
        <title>Updated reference genomes for cyclostephanoid diatoms.</title>
        <authorList>
            <person name="Roberts W.R."/>
            <person name="Alverson A.J."/>
        </authorList>
    </citation>
    <scope>NUCLEOTIDE SEQUENCE [LARGE SCALE GENOMIC DNA]</scope>
    <source>
        <strain evidence="5 6">AJA276-08</strain>
    </source>
</reference>
<evidence type="ECO:0000256" key="4">
    <source>
        <dbReference type="SAM" id="MobiDB-lite"/>
    </source>
</evidence>
<accession>A0ABD3NDC0</accession>